<dbReference type="AlphaFoldDB" id="A0A6H1Z6R1"/>
<evidence type="ECO:0000313" key="2">
    <source>
        <dbReference type="EMBL" id="QJA53601.1"/>
    </source>
</evidence>
<dbReference type="EMBL" id="MT141562">
    <property type="protein sequence ID" value="QJA43218.1"/>
    <property type="molecule type" value="Genomic_DNA"/>
</dbReference>
<dbReference type="EMBL" id="MT144434">
    <property type="protein sequence ID" value="QJA53601.1"/>
    <property type="molecule type" value="Genomic_DNA"/>
</dbReference>
<evidence type="ECO:0000313" key="1">
    <source>
        <dbReference type="EMBL" id="QJA43218.1"/>
    </source>
</evidence>
<dbReference type="EMBL" id="MT142512">
    <property type="protein sequence ID" value="QJA83497.1"/>
    <property type="molecule type" value="Genomic_DNA"/>
</dbReference>
<accession>A0A6H1Z6R1</accession>
<protein>
    <submittedName>
        <fullName evidence="1">Uncharacterized protein</fullName>
    </submittedName>
</protein>
<proteinExistence type="predicted"/>
<reference evidence="1" key="1">
    <citation type="submission" date="2020-03" db="EMBL/GenBank/DDBJ databases">
        <title>The deep terrestrial virosphere.</title>
        <authorList>
            <person name="Holmfeldt K."/>
            <person name="Nilsson E."/>
            <person name="Simone D."/>
            <person name="Lopez-Fernandez M."/>
            <person name="Wu X."/>
            <person name="de Brujin I."/>
            <person name="Lundin D."/>
            <person name="Andersson A."/>
            <person name="Bertilsson S."/>
            <person name="Dopson M."/>
        </authorList>
    </citation>
    <scope>NUCLEOTIDE SEQUENCE</scope>
    <source>
        <strain evidence="3">MM415A00275</strain>
        <strain evidence="1">MM415B00324</strain>
        <strain evidence="2">TM448A03726</strain>
    </source>
</reference>
<gene>
    <name evidence="3" type="ORF">MM415A00275_0002</name>
    <name evidence="1" type="ORF">MM415B00324_0048</name>
    <name evidence="2" type="ORF">TM448A03726_0014</name>
</gene>
<organism evidence="1">
    <name type="scientific">viral metagenome</name>
    <dbReference type="NCBI Taxonomy" id="1070528"/>
    <lineage>
        <taxon>unclassified sequences</taxon>
        <taxon>metagenomes</taxon>
        <taxon>organismal metagenomes</taxon>
    </lineage>
</organism>
<evidence type="ECO:0000313" key="3">
    <source>
        <dbReference type="EMBL" id="QJA83497.1"/>
    </source>
</evidence>
<sequence length="140" mass="15836">MMKNCLVCEAEFEGRVDAKTCSDKCRQVFRRISVTEVADRIVTDGEKVSQIKARELSVTNLPSVSLDEPCKVFPETKQGEVYLDLEKDLGLDLRKDLGIYSWTADGIFIRPDITIDQVQNIARLVHAKNGRPCPSFNECR</sequence>
<name>A0A6H1Z6R1_9ZZZZ</name>